<dbReference type="Pfam" id="PF01368">
    <property type="entry name" value="DHH"/>
    <property type="match status" value="1"/>
</dbReference>
<evidence type="ECO:0000256" key="7">
    <source>
        <dbReference type="ARBA" id="ARBA00022723"/>
    </source>
</evidence>
<dbReference type="SUPFAM" id="SSF54631">
    <property type="entry name" value="CBS-domain pair"/>
    <property type="match status" value="1"/>
</dbReference>
<feature type="domain" description="CBS" evidence="13">
    <location>
        <begin position="315"/>
        <end position="371"/>
    </location>
</feature>
<comment type="caution">
    <text evidence="14">The sequence shown here is derived from an EMBL/GenBank/DDBJ whole genome shotgun (WGS) entry which is preliminary data.</text>
</comment>
<dbReference type="GO" id="GO:0008033">
    <property type="term" value="P:tRNA processing"/>
    <property type="evidence" value="ECO:0007669"/>
    <property type="project" value="UniProtKB-KW"/>
</dbReference>
<dbReference type="Pfam" id="PF12627">
    <property type="entry name" value="PolyA_pol_RNAbd"/>
    <property type="match status" value="1"/>
</dbReference>
<evidence type="ECO:0000256" key="2">
    <source>
        <dbReference type="ARBA" id="ARBA00007265"/>
    </source>
</evidence>
<proteinExistence type="inferred from homology"/>
<dbReference type="Pfam" id="PF00571">
    <property type="entry name" value="CBS"/>
    <property type="match status" value="2"/>
</dbReference>
<dbReference type="InterPro" id="IPR003156">
    <property type="entry name" value="DHHA1_dom"/>
</dbReference>
<dbReference type="GO" id="GO:0016779">
    <property type="term" value="F:nucleotidyltransferase activity"/>
    <property type="evidence" value="ECO:0007669"/>
    <property type="project" value="UniProtKB-KW"/>
</dbReference>
<evidence type="ECO:0000256" key="6">
    <source>
        <dbReference type="ARBA" id="ARBA00022695"/>
    </source>
</evidence>
<accession>A0A831ZJB2</accession>
<keyword evidence="3" id="KW-0820">tRNA-binding</keyword>
<dbReference type="Gene3D" id="3.10.580.10">
    <property type="entry name" value="CBS-domain"/>
    <property type="match status" value="1"/>
</dbReference>
<dbReference type="PROSITE" id="PS51371">
    <property type="entry name" value="CBS"/>
    <property type="match status" value="2"/>
</dbReference>
<dbReference type="CDD" id="cd05398">
    <property type="entry name" value="NT_ClassII-CCAase"/>
    <property type="match status" value="1"/>
</dbReference>
<sequence length="888" mass="100125">MEVITTHLNADFDAMASMVAAKKLYPDAVLVFPGSQEKNLRDFFVSTAGYLFDFAKLKGLDLERIERLILVDTRQASRIGKFQEVAVRPGVDIHIYDHHPQADDDVRGSLEVIRPVGATVTLLTHILRERGVSISPEEATILILGIFEDTGSFTFSSTTPEDFRAAAFLLEQGADLNVVADLVTRELTSEQVALLHELLHSARTYNIQGVDVCVATVSVDRYVGDFAVLVHKLKDMENLDVVFALARMEDRIYLVARSRIPDVNVGEIAAYFGGGGHATAASATIKDLTLIQAEDRLFELLQSTIKPAVTARTLMSSPVITISADATLAQAEELMVRYNINAMPVLEGDRIVGLINRQVLEKAMYHGLHEEKVSDYMNRDFAVIGIDGTLVEIQKHLVEHQQRILPVLDGQALVGVITRRDLLNHLITDRSREPTALKDDPGFGPWGRRKNITNVLAEQLPREIIELLRSLGEHAESMGYKVYAVGGFIRDLLLRRPNLDIDVVVEGDGIQFARTFAEKAGIRARCHKKFNTAVLVFPDELKVDVATARLEYYQYPAALPIVQFGSLKMDLYRRDFTINTLAVALNPKEFGNLIDFFGGQKDLKEKAIRVLHNLSFVEDPTRILRAIRFEQRFGFRVGKQTAGLMRNAVKMGLIDRLGGQRLFHELQHIFMEEDPLPAIRRMGEFGVMDALCPGSCFDAKAERLFVKIKEVILWYKLSFLDEPLESWRVYFLGFLCRLKPDDLHKVLGRLDLPQNARERILWTFQRVNDVLNDFLRLPPLRPSDIYRALQPFGPEELLFMMAKTNREEVQKAISYYFHRYRYVKPEIGGKDLKALGIPPGPLYTKILTAVRDAKVNGDVKSREDEIRMAQAMAAAARAEEAKRHAGYS</sequence>
<reference evidence="14" key="1">
    <citation type="journal article" date="2020" name="mSystems">
        <title>Genome- and Community-Level Interaction Insights into Carbon Utilization and Element Cycling Functions of Hydrothermarchaeota in Hydrothermal Sediment.</title>
        <authorList>
            <person name="Zhou Z."/>
            <person name="Liu Y."/>
            <person name="Xu W."/>
            <person name="Pan J."/>
            <person name="Luo Z.H."/>
            <person name="Li M."/>
        </authorList>
    </citation>
    <scope>NUCLEOTIDE SEQUENCE [LARGE SCALE GENOMIC DNA]</scope>
    <source>
        <strain evidence="14">SpSt-456</strain>
    </source>
</reference>
<dbReference type="InterPro" id="IPR038763">
    <property type="entry name" value="DHH_sf"/>
</dbReference>
<dbReference type="GO" id="GO:0046872">
    <property type="term" value="F:metal ion binding"/>
    <property type="evidence" value="ECO:0007669"/>
    <property type="project" value="UniProtKB-KW"/>
</dbReference>
<dbReference type="SUPFAM" id="SSF81301">
    <property type="entry name" value="Nucleotidyltransferase"/>
    <property type="match status" value="1"/>
</dbReference>
<dbReference type="GO" id="GO:0000166">
    <property type="term" value="F:nucleotide binding"/>
    <property type="evidence" value="ECO:0007669"/>
    <property type="project" value="UniProtKB-KW"/>
</dbReference>
<dbReference type="InterPro" id="IPR002646">
    <property type="entry name" value="PolA_pol_head_dom"/>
</dbReference>
<dbReference type="InterPro" id="IPR043519">
    <property type="entry name" value="NT_sf"/>
</dbReference>
<comment type="cofactor">
    <cofactor evidence="1">
        <name>Mg(2+)</name>
        <dbReference type="ChEBI" id="CHEBI:18420"/>
    </cofactor>
</comment>
<comment type="similarity">
    <text evidence="2 12">Belongs to the tRNA nucleotidyltransferase/poly(A) polymerase family.</text>
</comment>
<keyword evidence="4 12" id="KW-0808">Transferase</keyword>
<dbReference type="SUPFAM" id="SSF81891">
    <property type="entry name" value="Poly A polymerase C-terminal region-like"/>
    <property type="match status" value="1"/>
</dbReference>
<evidence type="ECO:0000259" key="13">
    <source>
        <dbReference type="PROSITE" id="PS51371"/>
    </source>
</evidence>
<keyword evidence="10 12" id="KW-0694">RNA-binding</keyword>
<protein>
    <submittedName>
        <fullName evidence="14">CBS domain-containing protein</fullName>
    </submittedName>
</protein>
<name>A0A831ZJB2_9BACT</name>
<evidence type="ECO:0000256" key="9">
    <source>
        <dbReference type="ARBA" id="ARBA00022842"/>
    </source>
</evidence>
<keyword evidence="9" id="KW-0460">Magnesium</keyword>
<dbReference type="Gene3D" id="1.10.3090.10">
    <property type="entry name" value="cca-adding enzyme, domain 2"/>
    <property type="match status" value="1"/>
</dbReference>
<dbReference type="Gene3D" id="3.10.310.30">
    <property type="match status" value="1"/>
</dbReference>
<organism evidence="14">
    <name type="scientific">Desulfacinum infernum</name>
    <dbReference type="NCBI Taxonomy" id="35837"/>
    <lineage>
        <taxon>Bacteria</taxon>
        <taxon>Pseudomonadati</taxon>
        <taxon>Thermodesulfobacteriota</taxon>
        <taxon>Syntrophobacteria</taxon>
        <taxon>Syntrophobacterales</taxon>
        <taxon>Syntrophobacteraceae</taxon>
        <taxon>Desulfacinum</taxon>
    </lineage>
</organism>
<evidence type="ECO:0000313" key="14">
    <source>
        <dbReference type="EMBL" id="HFK96586.1"/>
    </source>
</evidence>
<keyword evidence="11" id="KW-0129">CBS domain</keyword>
<dbReference type="InterPro" id="IPR032828">
    <property type="entry name" value="PolyA_RNA-bd"/>
</dbReference>
<evidence type="ECO:0000256" key="10">
    <source>
        <dbReference type="ARBA" id="ARBA00022884"/>
    </source>
</evidence>
<dbReference type="CDD" id="cd17772">
    <property type="entry name" value="CBS_pair_DHH_polyA_Pol_assoc"/>
    <property type="match status" value="1"/>
</dbReference>
<dbReference type="Pfam" id="PF02272">
    <property type="entry name" value="DHHA1"/>
    <property type="match status" value="1"/>
</dbReference>
<evidence type="ECO:0000256" key="3">
    <source>
        <dbReference type="ARBA" id="ARBA00022555"/>
    </source>
</evidence>
<dbReference type="InterPro" id="IPR000644">
    <property type="entry name" value="CBS_dom"/>
</dbReference>
<keyword evidence="5" id="KW-0819">tRNA processing</keyword>
<evidence type="ECO:0000256" key="1">
    <source>
        <dbReference type="ARBA" id="ARBA00001946"/>
    </source>
</evidence>
<evidence type="ECO:0000256" key="5">
    <source>
        <dbReference type="ARBA" id="ARBA00022694"/>
    </source>
</evidence>
<keyword evidence="6" id="KW-0548">Nucleotidyltransferase</keyword>
<evidence type="ECO:0000256" key="12">
    <source>
        <dbReference type="RuleBase" id="RU003953"/>
    </source>
</evidence>
<keyword evidence="8" id="KW-0547">Nucleotide-binding</keyword>
<keyword evidence="7" id="KW-0479">Metal-binding</keyword>
<dbReference type="EMBL" id="DSTK01000013">
    <property type="protein sequence ID" value="HFK96586.1"/>
    <property type="molecule type" value="Genomic_DNA"/>
</dbReference>
<dbReference type="Gene3D" id="3.90.1640.10">
    <property type="entry name" value="inorganic pyrophosphatase (n-terminal core)"/>
    <property type="match status" value="1"/>
</dbReference>
<dbReference type="PANTHER" id="PTHR47788:SF1">
    <property type="entry name" value="A-ADDING TRNA NUCLEOTIDYLTRANSFERASE"/>
    <property type="match status" value="1"/>
</dbReference>
<dbReference type="SUPFAM" id="SSF64182">
    <property type="entry name" value="DHH phosphoesterases"/>
    <property type="match status" value="1"/>
</dbReference>
<gene>
    <name evidence="14" type="ORF">ENS06_04575</name>
</gene>
<dbReference type="SMART" id="SM00116">
    <property type="entry name" value="CBS"/>
    <property type="match status" value="2"/>
</dbReference>
<feature type="domain" description="CBS" evidence="13">
    <location>
        <begin position="377"/>
        <end position="435"/>
    </location>
</feature>
<dbReference type="InterPro" id="IPR046342">
    <property type="entry name" value="CBS_dom_sf"/>
</dbReference>
<dbReference type="InterPro" id="IPR052390">
    <property type="entry name" value="tRNA_nt/polyA_polymerase"/>
</dbReference>
<evidence type="ECO:0000256" key="4">
    <source>
        <dbReference type="ARBA" id="ARBA00022679"/>
    </source>
</evidence>
<dbReference type="GO" id="GO:0000049">
    <property type="term" value="F:tRNA binding"/>
    <property type="evidence" value="ECO:0007669"/>
    <property type="project" value="UniProtKB-KW"/>
</dbReference>
<evidence type="ECO:0000256" key="11">
    <source>
        <dbReference type="PROSITE-ProRule" id="PRU00703"/>
    </source>
</evidence>
<dbReference type="Pfam" id="PF01743">
    <property type="entry name" value="PolyA_pol"/>
    <property type="match status" value="1"/>
</dbReference>
<dbReference type="PANTHER" id="PTHR47788">
    <property type="entry name" value="POLYA POLYMERASE"/>
    <property type="match status" value="1"/>
</dbReference>
<evidence type="ECO:0000256" key="8">
    <source>
        <dbReference type="ARBA" id="ARBA00022741"/>
    </source>
</evidence>
<dbReference type="InterPro" id="IPR001667">
    <property type="entry name" value="DDH_dom"/>
</dbReference>
<dbReference type="AlphaFoldDB" id="A0A831ZJB2"/>
<dbReference type="Gene3D" id="3.30.460.10">
    <property type="entry name" value="Beta Polymerase, domain 2"/>
    <property type="match status" value="1"/>
</dbReference>